<name>A0A1E8CMP9_9GAMM</name>
<evidence type="ECO:0000256" key="1">
    <source>
        <dbReference type="ARBA" id="ARBA00022679"/>
    </source>
</evidence>
<dbReference type="SUPFAM" id="SSF55874">
    <property type="entry name" value="ATPase domain of HSP90 chaperone/DNA topoisomerase II/histidine kinase"/>
    <property type="match status" value="1"/>
</dbReference>
<dbReference type="RefSeq" id="WP_070117890.1">
    <property type="nucleotide sequence ID" value="NZ_CAXATG010000003.1"/>
</dbReference>
<gene>
    <name evidence="6" type="ORF">PHACT_11460</name>
</gene>
<comment type="caution">
    <text evidence="6">The sequence shown here is derived from an EMBL/GenBank/DDBJ whole genome shotgun (WGS) entry which is preliminary data.</text>
</comment>
<accession>A0A1E8CMP9</accession>
<dbReference type="STRING" id="1524254.PHACT_11460"/>
<dbReference type="InterPro" id="IPR011712">
    <property type="entry name" value="Sig_transdc_His_kin_sub3_dim/P"/>
</dbReference>
<keyword evidence="4" id="KW-1133">Transmembrane helix</keyword>
<evidence type="ECO:0000256" key="4">
    <source>
        <dbReference type="SAM" id="Phobius"/>
    </source>
</evidence>
<feature type="transmembrane region" description="Helical" evidence="4">
    <location>
        <begin position="12"/>
        <end position="31"/>
    </location>
</feature>
<keyword evidence="1" id="KW-0808">Transferase</keyword>
<dbReference type="Pfam" id="PF07730">
    <property type="entry name" value="HisKA_3"/>
    <property type="match status" value="1"/>
</dbReference>
<dbReference type="PANTHER" id="PTHR24421:SF59">
    <property type="entry name" value="OXYGEN SENSOR HISTIDINE KINASE NREB"/>
    <property type="match status" value="1"/>
</dbReference>
<feature type="transmembrane region" description="Helical" evidence="4">
    <location>
        <begin position="43"/>
        <end position="63"/>
    </location>
</feature>
<dbReference type="GO" id="GO:0046983">
    <property type="term" value="F:protein dimerization activity"/>
    <property type="evidence" value="ECO:0007669"/>
    <property type="project" value="InterPro"/>
</dbReference>
<dbReference type="GO" id="GO:0016020">
    <property type="term" value="C:membrane"/>
    <property type="evidence" value="ECO:0007669"/>
    <property type="project" value="InterPro"/>
</dbReference>
<protein>
    <recommendedName>
        <fullName evidence="5">Signal transduction histidine kinase subgroup 3 dimerisation and phosphoacceptor domain-containing protein</fullName>
    </recommendedName>
</protein>
<dbReference type="InterPro" id="IPR036890">
    <property type="entry name" value="HATPase_C_sf"/>
</dbReference>
<feature type="transmembrane region" description="Helical" evidence="4">
    <location>
        <begin position="137"/>
        <end position="158"/>
    </location>
</feature>
<feature type="transmembrane region" description="Helical" evidence="4">
    <location>
        <begin position="114"/>
        <end position="131"/>
    </location>
</feature>
<keyword evidence="7" id="KW-1185">Reference proteome</keyword>
<dbReference type="PANTHER" id="PTHR24421">
    <property type="entry name" value="NITRATE/NITRITE SENSOR PROTEIN NARX-RELATED"/>
    <property type="match status" value="1"/>
</dbReference>
<dbReference type="InterPro" id="IPR050482">
    <property type="entry name" value="Sensor_HK_TwoCompSys"/>
</dbReference>
<sequence length="392" mass="43279">MDSFLNSNRAQSLTGGAVLIIVSALSIYLLADASAQWNSTLSLIGALFLLSIFCFMAFSSAWAELSRQRLLSVLWLEAAAIVLLYFLVDISFVAILGIVWIVQATEIFPIRTTGWLLLGSVLIFTASQVLHWGDEDLMLAVTGSVTLALFHVFAVIATHRARREQELREETAALNRELVATRELLSEHSRQSERLRIARDLHDLLGHHLTAQILQLEVATHITEEPGKQKVEQALALGKLLLGDLRTAVSELREDEPINFRDAVKKLVSDIPGINIELNFNATLGEIELAQTLLHCTREALTNVLRHSGANRCVIAFNRPTGSDYLLEVRDNGHKRQKIVAGNGLKGIKERIEEAGGSVQWQSDKQGFLLQISLPCDTQHQSAIDPAESDAA</sequence>
<evidence type="ECO:0000256" key="2">
    <source>
        <dbReference type="ARBA" id="ARBA00022777"/>
    </source>
</evidence>
<keyword evidence="3" id="KW-0902">Two-component regulatory system</keyword>
<dbReference type="AlphaFoldDB" id="A0A1E8CMP9"/>
<dbReference type="Proteomes" id="UP000175669">
    <property type="component" value="Unassembled WGS sequence"/>
</dbReference>
<dbReference type="EMBL" id="MASR01000001">
    <property type="protein sequence ID" value="OFE13673.1"/>
    <property type="molecule type" value="Genomic_DNA"/>
</dbReference>
<dbReference type="OrthoDB" id="9797605at2"/>
<reference evidence="7" key="1">
    <citation type="submission" date="2016-07" db="EMBL/GenBank/DDBJ databases">
        <authorList>
            <person name="Florea S."/>
            <person name="Webb J.S."/>
            <person name="Jaromczyk J."/>
            <person name="Schardl C.L."/>
        </authorList>
    </citation>
    <scope>NUCLEOTIDE SEQUENCE [LARGE SCALE GENOMIC DNA]</scope>
    <source>
        <strain evidence="7">KCTC 42131</strain>
    </source>
</reference>
<dbReference type="Gene3D" id="3.30.565.10">
    <property type="entry name" value="Histidine kinase-like ATPase, C-terminal domain"/>
    <property type="match status" value="1"/>
</dbReference>
<feature type="transmembrane region" description="Helical" evidence="4">
    <location>
        <begin position="75"/>
        <end position="102"/>
    </location>
</feature>
<proteinExistence type="predicted"/>
<keyword evidence="4" id="KW-0472">Membrane</keyword>
<evidence type="ECO:0000313" key="7">
    <source>
        <dbReference type="Proteomes" id="UP000175669"/>
    </source>
</evidence>
<organism evidence="6 7">
    <name type="scientific">Pseudohongiella acticola</name>
    <dbReference type="NCBI Taxonomy" id="1524254"/>
    <lineage>
        <taxon>Bacteria</taxon>
        <taxon>Pseudomonadati</taxon>
        <taxon>Pseudomonadota</taxon>
        <taxon>Gammaproteobacteria</taxon>
        <taxon>Pseudomonadales</taxon>
        <taxon>Pseudohongiellaceae</taxon>
        <taxon>Pseudohongiella</taxon>
    </lineage>
</organism>
<evidence type="ECO:0000256" key="3">
    <source>
        <dbReference type="ARBA" id="ARBA00023012"/>
    </source>
</evidence>
<evidence type="ECO:0000259" key="5">
    <source>
        <dbReference type="Pfam" id="PF07730"/>
    </source>
</evidence>
<evidence type="ECO:0000313" key="6">
    <source>
        <dbReference type="EMBL" id="OFE13673.1"/>
    </source>
</evidence>
<feature type="domain" description="Signal transduction histidine kinase subgroup 3 dimerisation and phosphoacceptor" evidence="5">
    <location>
        <begin position="193"/>
        <end position="255"/>
    </location>
</feature>
<dbReference type="Gene3D" id="1.20.5.1930">
    <property type="match status" value="1"/>
</dbReference>
<dbReference type="GO" id="GO:0000155">
    <property type="term" value="F:phosphorelay sensor kinase activity"/>
    <property type="evidence" value="ECO:0007669"/>
    <property type="project" value="InterPro"/>
</dbReference>
<dbReference type="CDD" id="cd16917">
    <property type="entry name" value="HATPase_UhpB-NarQ-NarX-like"/>
    <property type="match status" value="1"/>
</dbReference>
<keyword evidence="4" id="KW-0812">Transmembrane</keyword>
<keyword evidence="2" id="KW-0418">Kinase</keyword>